<evidence type="ECO:0000256" key="1">
    <source>
        <dbReference type="SAM" id="MobiDB-lite"/>
    </source>
</evidence>
<sequence>MAATKTGRRSSEQRRQPRIQRRFPDVRVSERWLLRWFGAPTKVVSDSKNSRDSGWLYLVDKAEIRKLKNPSFSPFLLAPLNNSDVFLRLRSNDWRKLDDIAPDAIDLPFKLFVGRK</sequence>
<gene>
    <name evidence="2" type="ORF">LVIROSA_LOCUS29668</name>
</gene>
<dbReference type="EMBL" id="CAKMRJ010005523">
    <property type="protein sequence ID" value="CAH1443776.1"/>
    <property type="molecule type" value="Genomic_DNA"/>
</dbReference>
<protein>
    <submittedName>
        <fullName evidence="2">Uncharacterized protein</fullName>
    </submittedName>
</protein>
<evidence type="ECO:0000313" key="2">
    <source>
        <dbReference type="EMBL" id="CAH1443776.1"/>
    </source>
</evidence>
<proteinExistence type="predicted"/>
<dbReference type="AlphaFoldDB" id="A0AAU9P125"/>
<keyword evidence="3" id="KW-1185">Reference proteome</keyword>
<organism evidence="2 3">
    <name type="scientific">Lactuca virosa</name>
    <dbReference type="NCBI Taxonomy" id="75947"/>
    <lineage>
        <taxon>Eukaryota</taxon>
        <taxon>Viridiplantae</taxon>
        <taxon>Streptophyta</taxon>
        <taxon>Embryophyta</taxon>
        <taxon>Tracheophyta</taxon>
        <taxon>Spermatophyta</taxon>
        <taxon>Magnoliopsida</taxon>
        <taxon>eudicotyledons</taxon>
        <taxon>Gunneridae</taxon>
        <taxon>Pentapetalae</taxon>
        <taxon>asterids</taxon>
        <taxon>campanulids</taxon>
        <taxon>Asterales</taxon>
        <taxon>Asteraceae</taxon>
        <taxon>Cichorioideae</taxon>
        <taxon>Cichorieae</taxon>
        <taxon>Lactucinae</taxon>
        <taxon>Lactuca</taxon>
    </lineage>
</organism>
<feature type="region of interest" description="Disordered" evidence="1">
    <location>
        <begin position="1"/>
        <end position="20"/>
    </location>
</feature>
<comment type="caution">
    <text evidence="2">The sequence shown here is derived from an EMBL/GenBank/DDBJ whole genome shotgun (WGS) entry which is preliminary data.</text>
</comment>
<name>A0AAU9P125_9ASTR</name>
<reference evidence="2 3" key="1">
    <citation type="submission" date="2022-01" db="EMBL/GenBank/DDBJ databases">
        <authorList>
            <person name="Xiong W."/>
            <person name="Schranz E."/>
        </authorList>
    </citation>
    <scope>NUCLEOTIDE SEQUENCE [LARGE SCALE GENOMIC DNA]</scope>
</reference>
<accession>A0AAU9P125</accession>
<dbReference type="Proteomes" id="UP001157418">
    <property type="component" value="Unassembled WGS sequence"/>
</dbReference>
<evidence type="ECO:0000313" key="3">
    <source>
        <dbReference type="Proteomes" id="UP001157418"/>
    </source>
</evidence>